<accession>A0A6P9A8N8</accession>
<evidence type="ECO:0000259" key="11">
    <source>
        <dbReference type="PROSITE" id="PS51915"/>
    </source>
</evidence>
<reference evidence="13" key="1">
    <citation type="submission" date="2025-08" db="UniProtKB">
        <authorList>
            <consortium name="RefSeq"/>
        </authorList>
    </citation>
    <scope>IDENTIFICATION</scope>
    <source>
        <tissue evidence="13">Total insect</tissue>
    </source>
</reference>
<keyword evidence="5 8" id="KW-0862">Zinc</keyword>
<dbReference type="FunFam" id="3.30.160.60:FF:001927">
    <property type="entry name" value="Zinc finger protein 1184"/>
    <property type="match status" value="1"/>
</dbReference>
<dbReference type="PROSITE" id="PS00028">
    <property type="entry name" value="ZINC_FINGER_C2H2_1"/>
    <property type="match status" value="8"/>
</dbReference>
<evidence type="ECO:0000256" key="2">
    <source>
        <dbReference type="ARBA" id="ARBA00022723"/>
    </source>
</evidence>
<feature type="binding site" evidence="8">
    <location>
        <position position="56"/>
    </location>
    <ligand>
        <name>Zn(2+)</name>
        <dbReference type="ChEBI" id="CHEBI:29105"/>
    </ligand>
</feature>
<dbReference type="InterPro" id="IPR012934">
    <property type="entry name" value="Znf_AD"/>
</dbReference>
<dbReference type="GO" id="GO:0000978">
    <property type="term" value="F:RNA polymerase II cis-regulatory region sequence-specific DNA binding"/>
    <property type="evidence" value="ECO:0007669"/>
    <property type="project" value="TreeGrafter"/>
</dbReference>
<feature type="domain" description="C2H2-type" evidence="10">
    <location>
        <begin position="363"/>
        <end position="390"/>
    </location>
</feature>
<evidence type="ECO:0000256" key="4">
    <source>
        <dbReference type="ARBA" id="ARBA00022771"/>
    </source>
</evidence>
<feature type="domain" description="C2H2-type" evidence="10">
    <location>
        <begin position="193"/>
        <end position="220"/>
    </location>
</feature>
<dbReference type="SUPFAM" id="SSF57667">
    <property type="entry name" value="beta-beta-alpha zinc fingers"/>
    <property type="match status" value="4"/>
</dbReference>
<feature type="compositionally biased region" description="Polar residues" evidence="9">
    <location>
        <begin position="162"/>
        <end position="173"/>
    </location>
</feature>
<evidence type="ECO:0000256" key="1">
    <source>
        <dbReference type="ARBA" id="ARBA00004123"/>
    </source>
</evidence>
<evidence type="ECO:0000256" key="6">
    <source>
        <dbReference type="ARBA" id="ARBA00023242"/>
    </source>
</evidence>
<dbReference type="GeneID" id="117653103"/>
<dbReference type="RefSeq" id="XP_034254377.1">
    <property type="nucleotide sequence ID" value="XM_034398486.1"/>
</dbReference>
<dbReference type="GO" id="GO:0005634">
    <property type="term" value="C:nucleus"/>
    <property type="evidence" value="ECO:0007669"/>
    <property type="project" value="UniProtKB-SubCell"/>
</dbReference>
<sequence>MCDLNRFCRLCLREEGVDVKLFNRPKANDDLALYEKVKRCVPVQIELGDGLPSLICKICASLIEKIWNFRASTELVDTTIRQLLEERNATLNLEEKIKSIARGTLTPPSRARQCKKKSELEKLSPASCSTASESDLCNEALQNAILNSQPDSNDDWAETGLSLESPTSPQSLISGKEDEDLPLSKIGRKRLEYVCEFCGRKFSRSNHLAQHELTHTKEKPFHCSDCGKSFWYKASLIGHIKQTHTGDCNYTCELCGKGFFKKTELTRHKPTHSNETPHKCPQCGMGFKITKTLKRHIRNVHNAQRSHVCHTCGKSFIQLQTLKVHMVLHSGVKPYKCSYCGRGFAQSAPLKTHMRIHTGEKPYSCHVCQEAFSTRTALTSHAFKHKNVLPYPCTRCEASFRFKKDLVCHEQGHDDVEVRLNQCPNIKEEGSDGTDHLQSQLELTQGSEAHDRLEAVYNDDDEQLFDSYNPVENQPFPGSNLISCLSSSTLQQMSLNNSMSSTNTLHETYSSHHVDVPEVGGSQRHPLIHMPNLSNCCN</sequence>
<feature type="binding site" evidence="8">
    <location>
        <position position="8"/>
    </location>
    <ligand>
        <name>Zn(2+)</name>
        <dbReference type="ChEBI" id="CHEBI:29105"/>
    </ligand>
</feature>
<keyword evidence="2 8" id="KW-0479">Metal-binding</keyword>
<dbReference type="GO" id="GO:0008270">
    <property type="term" value="F:zinc ion binding"/>
    <property type="evidence" value="ECO:0007669"/>
    <property type="project" value="UniProtKB-UniRule"/>
</dbReference>
<gene>
    <name evidence="13" type="primary">LOC117653103</name>
</gene>
<dbReference type="FunFam" id="3.30.160.60:FF:000446">
    <property type="entry name" value="Zinc finger protein"/>
    <property type="match status" value="3"/>
</dbReference>
<feature type="domain" description="C2H2-type" evidence="10">
    <location>
        <begin position="335"/>
        <end position="362"/>
    </location>
</feature>
<evidence type="ECO:0000256" key="7">
    <source>
        <dbReference type="PROSITE-ProRule" id="PRU00042"/>
    </source>
</evidence>
<dbReference type="SUPFAM" id="SSF57716">
    <property type="entry name" value="Glucocorticoid receptor-like (DNA-binding domain)"/>
    <property type="match status" value="1"/>
</dbReference>
<feature type="domain" description="ZAD" evidence="11">
    <location>
        <begin position="6"/>
        <end position="83"/>
    </location>
</feature>
<dbReference type="OrthoDB" id="4748970at2759"/>
<feature type="domain" description="C2H2-type" evidence="10">
    <location>
        <begin position="307"/>
        <end position="334"/>
    </location>
</feature>
<dbReference type="PROSITE" id="PS51915">
    <property type="entry name" value="ZAD"/>
    <property type="match status" value="1"/>
</dbReference>
<proteinExistence type="predicted"/>
<dbReference type="InterPro" id="IPR013087">
    <property type="entry name" value="Znf_C2H2_type"/>
</dbReference>
<evidence type="ECO:0000256" key="8">
    <source>
        <dbReference type="PROSITE-ProRule" id="PRU01263"/>
    </source>
</evidence>
<feature type="binding site" evidence="8">
    <location>
        <position position="11"/>
    </location>
    <ligand>
        <name>Zn(2+)</name>
        <dbReference type="ChEBI" id="CHEBI:29105"/>
    </ligand>
</feature>
<dbReference type="FunFam" id="3.30.160.60:FF:000145">
    <property type="entry name" value="Zinc finger protein 574"/>
    <property type="match status" value="1"/>
</dbReference>
<evidence type="ECO:0000256" key="5">
    <source>
        <dbReference type="ARBA" id="ARBA00022833"/>
    </source>
</evidence>
<dbReference type="SMART" id="SM00355">
    <property type="entry name" value="ZnF_C2H2"/>
    <property type="match status" value="8"/>
</dbReference>
<feature type="domain" description="C2H2-type" evidence="10">
    <location>
        <begin position="391"/>
        <end position="413"/>
    </location>
</feature>
<dbReference type="PANTHER" id="PTHR23235">
    <property type="entry name" value="KRUEPPEL-LIKE TRANSCRIPTION FACTOR"/>
    <property type="match status" value="1"/>
</dbReference>
<organism evidence="13">
    <name type="scientific">Thrips palmi</name>
    <name type="common">Melon thrips</name>
    <dbReference type="NCBI Taxonomy" id="161013"/>
    <lineage>
        <taxon>Eukaryota</taxon>
        <taxon>Metazoa</taxon>
        <taxon>Ecdysozoa</taxon>
        <taxon>Arthropoda</taxon>
        <taxon>Hexapoda</taxon>
        <taxon>Insecta</taxon>
        <taxon>Pterygota</taxon>
        <taxon>Neoptera</taxon>
        <taxon>Paraneoptera</taxon>
        <taxon>Thysanoptera</taxon>
        <taxon>Terebrantia</taxon>
        <taxon>Thripoidea</taxon>
        <taxon>Thripidae</taxon>
        <taxon>Thrips</taxon>
    </lineage>
</organism>
<dbReference type="Gene3D" id="3.30.160.60">
    <property type="entry name" value="Classic Zinc Finger"/>
    <property type="match status" value="7"/>
</dbReference>
<dbReference type="Pfam" id="PF07776">
    <property type="entry name" value="zf-AD"/>
    <property type="match status" value="1"/>
</dbReference>
<keyword evidence="4 7" id="KW-0863">Zinc-finger</keyword>
<dbReference type="KEGG" id="tpal:117653103"/>
<evidence type="ECO:0000313" key="13">
    <source>
        <dbReference type="RefSeq" id="XP_034254377.1"/>
    </source>
</evidence>
<feature type="domain" description="C2H2-type" evidence="10">
    <location>
        <begin position="221"/>
        <end position="249"/>
    </location>
</feature>
<name>A0A6P9A8N8_THRPL</name>
<dbReference type="Pfam" id="PF00096">
    <property type="entry name" value="zf-C2H2"/>
    <property type="match status" value="6"/>
</dbReference>
<comment type="subcellular location">
    <subcellularLocation>
        <location evidence="1">Nucleus</location>
    </subcellularLocation>
</comment>
<feature type="domain" description="C2H2-type" evidence="10">
    <location>
        <begin position="250"/>
        <end position="277"/>
    </location>
</feature>
<feature type="region of interest" description="Disordered" evidence="9">
    <location>
        <begin position="148"/>
        <end position="179"/>
    </location>
</feature>
<dbReference type="SMART" id="SM00868">
    <property type="entry name" value="zf-AD"/>
    <property type="match status" value="1"/>
</dbReference>
<evidence type="ECO:0000313" key="12">
    <source>
        <dbReference type="Proteomes" id="UP000515158"/>
    </source>
</evidence>
<dbReference type="PANTHER" id="PTHR23235:SF142">
    <property type="entry name" value="ZINC FINGER PROTEIN 384"/>
    <property type="match status" value="1"/>
</dbReference>
<dbReference type="InParanoid" id="A0A6P9A8N8"/>
<keyword evidence="3" id="KW-0677">Repeat</keyword>
<evidence type="ECO:0000256" key="9">
    <source>
        <dbReference type="SAM" id="MobiDB-lite"/>
    </source>
</evidence>
<dbReference type="GO" id="GO:0000981">
    <property type="term" value="F:DNA-binding transcription factor activity, RNA polymerase II-specific"/>
    <property type="evidence" value="ECO:0007669"/>
    <property type="project" value="TreeGrafter"/>
</dbReference>
<dbReference type="Gene3D" id="3.40.1800.20">
    <property type="match status" value="1"/>
</dbReference>
<evidence type="ECO:0000259" key="10">
    <source>
        <dbReference type="PROSITE" id="PS50157"/>
    </source>
</evidence>
<protein>
    <submittedName>
        <fullName evidence="13">Zinc finger protein 2-like</fullName>
    </submittedName>
</protein>
<evidence type="ECO:0000256" key="3">
    <source>
        <dbReference type="ARBA" id="ARBA00022737"/>
    </source>
</evidence>
<feature type="domain" description="C2H2-type" evidence="10">
    <location>
        <begin position="278"/>
        <end position="306"/>
    </location>
</feature>
<dbReference type="FunFam" id="3.30.160.60:FF:001384">
    <property type="entry name" value="Zinc finger protein"/>
    <property type="match status" value="1"/>
</dbReference>
<dbReference type="Proteomes" id="UP000515158">
    <property type="component" value="Unplaced"/>
</dbReference>
<feature type="binding site" evidence="8">
    <location>
        <position position="59"/>
    </location>
    <ligand>
        <name>Zn(2+)</name>
        <dbReference type="ChEBI" id="CHEBI:29105"/>
    </ligand>
</feature>
<dbReference type="InterPro" id="IPR036236">
    <property type="entry name" value="Znf_C2H2_sf"/>
</dbReference>
<keyword evidence="12" id="KW-1185">Reference proteome</keyword>
<dbReference type="AlphaFoldDB" id="A0A6P9A8N8"/>
<keyword evidence="6" id="KW-0539">Nucleus</keyword>
<dbReference type="PROSITE" id="PS50157">
    <property type="entry name" value="ZINC_FINGER_C2H2_2"/>
    <property type="match status" value="8"/>
</dbReference>